<evidence type="ECO:0000256" key="2">
    <source>
        <dbReference type="ARBA" id="ARBA00004401"/>
    </source>
</evidence>
<keyword evidence="10 14" id="KW-1133">Transmembrane helix</keyword>
<dbReference type="Gene3D" id="4.10.220.20">
    <property type="entry name" value="Light-harvesting complex"/>
    <property type="match status" value="1"/>
</dbReference>
<gene>
    <name evidence="16" type="ORF">CXB77_07580</name>
</gene>
<dbReference type="SUPFAM" id="SSF56918">
    <property type="entry name" value="Light-harvesting complex subunits"/>
    <property type="match status" value="1"/>
</dbReference>
<dbReference type="GO" id="GO:0019684">
    <property type="term" value="P:photosynthesis, light reaction"/>
    <property type="evidence" value="ECO:0007669"/>
    <property type="project" value="InterPro"/>
</dbReference>
<comment type="subcellular location">
    <subcellularLocation>
        <location evidence="2">Cell membrane</location>
        <topology evidence="2">Single-pass type II membrane protein</topology>
    </subcellularLocation>
</comment>
<keyword evidence="6 14" id="KW-0812">Transmembrane</keyword>
<dbReference type="InterPro" id="IPR018332">
    <property type="entry name" value="Antenna_alpha"/>
</dbReference>
<protein>
    <submittedName>
        <fullName evidence="16">Light-harvesting protein</fullName>
    </submittedName>
</protein>
<evidence type="ECO:0000313" key="16">
    <source>
        <dbReference type="EMBL" id="PQJ96645.1"/>
    </source>
</evidence>
<dbReference type="NCBIfam" id="NF040861">
    <property type="entry name" value="pufA_517_ASD"/>
    <property type="match status" value="1"/>
</dbReference>
<evidence type="ECO:0000256" key="9">
    <source>
        <dbReference type="ARBA" id="ARBA00022956"/>
    </source>
</evidence>
<evidence type="ECO:0000256" key="13">
    <source>
        <dbReference type="ARBA" id="ARBA00023243"/>
    </source>
</evidence>
<evidence type="ECO:0000256" key="5">
    <source>
        <dbReference type="ARBA" id="ARBA00022549"/>
    </source>
</evidence>
<dbReference type="GO" id="GO:0030077">
    <property type="term" value="C:plasma membrane light-harvesting complex"/>
    <property type="evidence" value="ECO:0007669"/>
    <property type="project" value="InterPro"/>
</dbReference>
<dbReference type="PROSITE" id="PS00968">
    <property type="entry name" value="ANTENNA_COMP_ALPHA"/>
    <property type="match status" value="1"/>
</dbReference>
<dbReference type="InterPro" id="IPR002361">
    <property type="entry name" value="Antenna_alpha_CS"/>
</dbReference>
<dbReference type="GO" id="GO:0046872">
    <property type="term" value="F:metal ion binding"/>
    <property type="evidence" value="ECO:0007669"/>
    <property type="project" value="UniProtKB-KW"/>
</dbReference>
<dbReference type="GO" id="GO:0042314">
    <property type="term" value="F:bacteriochlorophyll binding"/>
    <property type="evidence" value="ECO:0007669"/>
    <property type="project" value="UniProtKB-KW"/>
</dbReference>
<evidence type="ECO:0000256" key="11">
    <source>
        <dbReference type="ARBA" id="ARBA00022991"/>
    </source>
</evidence>
<dbReference type="OrthoDB" id="8564165at2"/>
<evidence type="ECO:0000256" key="6">
    <source>
        <dbReference type="ARBA" id="ARBA00022692"/>
    </source>
</evidence>
<keyword evidence="4" id="KW-0148">Chlorophyll</keyword>
<evidence type="ECO:0000256" key="10">
    <source>
        <dbReference type="ARBA" id="ARBA00022989"/>
    </source>
</evidence>
<keyword evidence="9" id="KW-0076">Bacteriochlorophyll</keyword>
<evidence type="ECO:0000256" key="1">
    <source>
        <dbReference type="ARBA" id="ARBA00002455"/>
    </source>
</evidence>
<organism evidence="16 17">
    <name type="scientific">Chromatium okenii</name>
    <dbReference type="NCBI Taxonomy" id="61644"/>
    <lineage>
        <taxon>Bacteria</taxon>
        <taxon>Pseudomonadati</taxon>
        <taxon>Pseudomonadota</taxon>
        <taxon>Gammaproteobacteria</taxon>
        <taxon>Chromatiales</taxon>
        <taxon>Chromatiaceae</taxon>
        <taxon>Chromatium</taxon>
    </lineage>
</organism>
<keyword evidence="17" id="KW-1185">Reference proteome</keyword>
<dbReference type="Pfam" id="PF00556">
    <property type="entry name" value="LHC"/>
    <property type="match status" value="1"/>
</dbReference>
<feature type="transmembrane region" description="Helical" evidence="14">
    <location>
        <begin position="20"/>
        <end position="38"/>
    </location>
</feature>
<evidence type="ECO:0000256" key="3">
    <source>
        <dbReference type="ARBA" id="ARBA00022475"/>
    </source>
</evidence>
<keyword evidence="5" id="KW-0042">Antenna complex</keyword>
<sequence length="65" mass="7314">MMSSDTWKIWLLIDPRRALIALFVFLVVLALAIHMILLSTTDFNWLEDGVPAAAVQHATPVVPQR</sequence>
<dbReference type="GO" id="GO:0005886">
    <property type="term" value="C:plasma membrane"/>
    <property type="evidence" value="ECO:0007669"/>
    <property type="project" value="UniProtKB-SubCell"/>
</dbReference>
<dbReference type="AlphaFoldDB" id="A0A2S7XSE6"/>
<dbReference type="InterPro" id="IPR035889">
    <property type="entry name" value="Light-harvesting_complex"/>
</dbReference>
<comment type="function">
    <text evidence="1">Antenna complexes are light-harvesting systems, which transfer the excitation energy to the reaction centers.</text>
</comment>
<dbReference type="RefSeq" id="WP_105073404.1">
    <property type="nucleotide sequence ID" value="NZ_PPGH01000034.1"/>
</dbReference>
<feature type="domain" description="Antenna complex alpha/beta subunit" evidence="15">
    <location>
        <begin position="7"/>
        <end position="46"/>
    </location>
</feature>
<comment type="caution">
    <text evidence="16">The sequence shown here is derived from an EMBL/GenBank/DDBJ whole genome shotgun (WGS) entry which is preliminary data.</text>
</comment>
<keyword evidence="7" id="KW-0479">Metal-binding</keyword>
<accession>A0A2S7XSE6</accession>
<evidence type="ECO:0000256" key="14">
    <source>
        <dbReference type="SAM" id="Phobius"/>
    </source>
</evidence>
<evidence type="ECO:0000256" key="12">
    <source>
        <dbReference type="ARBA" id="ARBA00023136"/>
    </source>
</evidence>
<evidence type="ECO:0000256" key="8">
    <source>
        <dbReference type="ARBA" id="ARBA00022842"/>
    </source>
</evidence>
<keyword evidence="11" id="KW-0157">Chromophore</keyword>
<evidence type="ECO:0000256" key="7">
    <source>
        <dbReference type="ARBA" id="ARBA00022723"/>
    </source>
</evidence>
<reference evidence="16 17" key="1">
    <citation type="submission" date="2018-01" db="EMBL/GenBank/DDBJ databases">
        <title>The complete genome sequence of Chromatium okenii LaCa, a purple sulfur bacterium with a turbulent life.</title>
        <authorList>
            <person name="Luedin S.M."/>
            <person name="Liechti N."/>
            <person name="Storelli N."/>
            <person name="Danza F."/>
            <person name="Wittwer M."/>
            <person name="Pothier J.F."/>
            <person name="Tonolla M.A."/>
        </authorList>
    </citation>
    <scope>NUCLEOTIDE SEQUENCE [LARGE SCALE GENOMIC DNA]</scope>
    <source>
        <strain evidence="16 17">LaCa</strain>
    </source>
</reference>
<evidence type="ECO:0000259" key="15">
    <source>
        <dbReference type="Pfam" id="PF00556"/>
    </source>
</evidence>
<evidence type="ECO:0000313" key="17">
    <source>
        <dbReference type="Proteomes" id="UP000239936"/>
    </source>
</evidence>
<keyword evidence="12 14" id="KW-0472">Membrane</keyword>
<keyword evidence="13" id="KW-0437">Light-harvesting polypeptide</keyword>
<dbReference type="InterPro" id="IPR000066">
    <property type="entry name" value="Antenna_a/b"/>
</dbReference>
<evidence type="ECO:0000256" key="4">
    <source>
        <dbReference type="ARBA" id="ARBA00022494"/>
    </source>
</evidence>
<keyword evidence="8" id="KW-0460">Magnesium</keyword>
<keyword evidence="3" id="KW-1003">Cell membrane</keyword>
<dbReference type="GO" id="GO:0019866">
    <property type="term" value="C:organelle inner membrane"/>
    <property type="evidence" value="ECO:0007669"/>
    <property type="project" value="InterPro"/>
</dbReference>
<name>A0A2S7XSE6_9GAMM</name>
<proteinExistence type="predicted"/>
<dbReference type="PRINTS" id="PR00673">
    <property type="entry name" value="LIGHTHARVSTA"/>
</dbReference>
<dbReference type="Proteomes" id="UP000239936">
    <property type="component" value="Unassembled WGS sequence"/>
</dbReference>
<dbReference type="EMBL" id="PPGH01000034">
    <property type="protein sequence ID" value="PQJ96645.1"/>
    <property type="molecule type" value="Genomic_DNA"/>
</dbReference>